<keyword evidence="2" id="KW-0813">Transport</keyword>
<dbReference type="EMBL" id="CATQJA010002699">
    <property type="protein sequence ID" value="CAJ0584659.1"/>
    <property type="molecule type" value="Genomic_DNA"/>
</dbReference>
<feature type="domain" description="RCK N-terminal" evidence="16">
    <location>
        <begin position="762"/>
        <end position="883"/>
    </location>
</feature>
<reference evidence="17" key="1">
    <citation type="submission" date="2023-06" db="EMBL/GenBank/DDBJ databases">
        <authorList>
            <person name="Delattre M."/>
        </authorList>
    </citation>
    <scope>NUCLEOTIDE SEQUENCE</scope>
    <source>
        <strain evidence="17">AF72</strain>
    </source>
</reference>
<keyword evidence="7 13" id="KW-1133">Transmembrane helix</keyword>
<proteinExistence type="predicted"/>
<evidence type="ECO:0000256" key="9">
    <source>
        <dbReference type="ARBA" id="ARBA00023136"/>
    </source>
</evidence>
<evidence type="ECO:0000256" key="4">
    <source>
        <dbReference type="ARBA" id="ARBA00022692"/>
    </source>
</evidence>
<feature type="domain" description="Potassium channel" evidence="15">
    <location>
        <begin position="241"/>
        <end position="314"/>
    </location>
</feature>
<evidence type="ECO:0000256" key="8">
    <source>
        <dbReference type="ARBA" id="ARBA00023065"/>
    </source>
</evidence>
<evidence type="ECO:0000256" key="11">
    <source>
        <dbReference type="ARBA" id="ARBA00034430"/>
    </source>
</evidence>
<keyword evidence="5" id="KW-0631">Potassium channel</keyword>
<name>A0AA36GB55_9BILA</name>
<evidence type="ECO:0000259" key="16">
    <source>
        <dbReference type="Pfam" id="PF22614"/>
    </source>
</evidence>
<dbReference type="GO" id="GO:0015271">
    <property type="term" value="F:outward rectifier potassium channel activity"/>
    <property type="evidence" value="ECO:0007669"/>
    <property type="project" value="TreeGrafter"/>
</dbReference>
<evidence type="ECO:0000313" key="18">
    <source>
        <dbReference type="Proteomes" id="UP001177023"/>
    </source>
</evidence>
<evidence type="ECO:0000256" key="10">
    <source>
        <dbReference type="ARBA" id="ARBA00023303"/>
    </source>
</evidence>
<evidence type="ECO:0008006" key="19">
    <source>
        <dbReference type="Google" id="ProtNLM"/>
    </source>
</evidence>
<keyword evidence="9 13" id="KW-0472">Membrane</keyword>
<keyword evidence="10" id="KW-0407">Ion channel</keyword>
<feature type="non-terminal residue" evidence="17">
    <location>
        <position position="1179"/>
    </location>
</feature>
<dbReference type="GO" id="GO:0005886">
    <property type="term" value="C:plasma membrane"/>
    <property type="evidence" value="ECO:0007669"/>
    <property type="project" value="TreeGrafter"/>
</dbReference>
<keyword evidence="4 13" id="KW-0812">Transmembrane</keyword>
<evidence type="ECO:0000256" key="6">
    <source>
        <dbReference type="ARBA" id="ARBA00022958"/>
    </source>
</evidence>
<evidence type="ECO:0000256" key="7">
    <source>
        <dbReference type="ARBA" id="ARBA00022989"/>
    </source>
</evidence>
<evidence type="ECO:0000256" key="1">
    <source>
        <dbReference type="ARBA" id="ARBA00004141"/>
    </source>
</evidence>
<dbReference type="Proteomes" id="UP001177023">
    <property type="component" value="Unassembled WGS sequence"/>
</dbReference>
<feature type="transmembrane region" description="Helical" evidence="13">
    <location>
        <begin position="85"/>
        <end position="103"/>
    </location>
</feature>
<feature type="transmembrane region" description="Helical" evidence="13">
    <location>
        <begin position="288"/>
        <end position="306"/>
    </location>
</feature>
<protein>
    <recommendedName>
        <fullName evidence="19">Potassium channel subfamily T member 2</fullName>
    </recommendedName>
</protein>
<evidence type="ECO:0000256" key="5">
    <source>
        <dbReference type="ARBA" id="ARBA00022826"/>
    </source>
</evidence>
<comment type="subcellular location">
    <subcellularLocation>
        <location evidence="1">Membrane</location>
        <topology evidence="1">Multi-pass membrane protein</topology>
    </subcellularLocation>
</comment>
<dbReference type="Pfam" id="PF03493">
    <property type="entry name" value="BK_channel_a"/>
    <property type="match status" value="1"/>
</dbReference>
<dbReference type="Pfam" id="PF07885">
    <property type="entry name" value="Ion_trans_2"/>
    <property type="match status" value="1"/>
</dbReference>
<evidence type="ECO:0000259" key="15">
    <source>
        <dbReference type="Pfam" id="PF07885"/>
    </source>
</evidence>
<dbReference type="GO" id="GO:0005228">
    <property type="term" value="F:intracellular sodium-activated potassium channel activity"/>
    <property type="evidence" value="ECO:0007669"/>
    <property type="project" value="TreeGrafter"/>
</dbReference>
<dbReference type="Pfam" id="PF22614">
    <property type="entry name" value="Slo-like_RCK"/>
    <property type="match status" value="2"/>
</dbReference>
<dbReference type="InterPro" id="IPR013099">
    <property type="entry name" value="K_chnl_dom"/>
</dbReference>
<feature type="transmembrane region" description="Helical" evidence="13">
    <location>
        <begin position="140"/>
        <end position="162"/>
    </location>
</feature>
<gene>
    <name evidence="17" type="ORF">MSPICULIGERA_LOCUS22704</name>
</gene>
<organism evidence="17 18">
    <name type="scientific">Mesorhabditis spiculigera</name>
    <dbReference type="NCBI Taxonomy" id="96644"/>
    <lineage>
        <taxon>Eukaryota</taxon>
        <taxon>Metazoa</taxon>
        <taxon>Ecdysozoa</taxon>
        <taxon>Nematoda</taxon>
        <taxon>Chromadorea</taxon>
        <taxon>Rhabditida</taxon>
        <taxon>Rhabditina</taxon>
        <taxon>Rhabditomorpha</taxon>
        <taxon>Rhabditoidea</taxon>
        <taxon>Rhabditidae</taxon>
        <taxon>Mesorhabditinae</taxon>
        <taxon>Mesorhabditis</taxon>
    </lineage>
</organism>
<evidence type="ECO:0000256" key="12">
    <source>
        <dbReference type="SAM" id="MobiDB-lite"/>
    </source>
</evidence>
<dbReference type="AlphaFoldDB" id="A0AA36GB55"/>
<dbReference type="Gene3D" id="1.10.287.70">
    <property type="match status" value="1"/>
</dbReference>
<evidence type="ECO:0000259" key="14">
    <source>
        <dbReference type="Pfam" id="PF03493"/>
    </source>
</evidence>
<dbReference type="Gene3D" id="3.40.50.720">
    <property type="entry name" value="NAD(P)-binding Rossmann-like Domain"/>
    <property type="match status" value="2"/>
</dbReference>
<accession>A0AA36GB55</accession>
<dbReference type="FunFam" id="1.10.287.70:FF:000058">
    <property type="entry name" value="Potassium sodium-activated channel subfamily T member 2"/>
    <property type="match status" value="1"/>
</dbReference>
<evidence type="ECO:0000256" key="3">
    <source>
        <dbReference type="ARBA" id="ARBA00022538"/>
    </source>
</evidence>
<dbReference type="FunFam" id="3.40.50.720:FF:000011">
    <property type="entry name" value="Potassium channel subfamily T member 1"/>
    <property type="match status" value="1"/>
</dbReference>
<comment type="caution">
    <text evidence="17">The sequence shown here is derived from an EMBL/GenBank/DDBJ whole genome shotgun (WGS) entry which is preliminary data.</text>
</comment>
<dbReference type="InterPro" id="IPR047871">
    <property type="entry name" value="K_chnl_Slo-like"/>
</dbReference>
<feature type="domain" description="RCK N-terminal" evidence="16">
    <location>
        <begin position="334"/>
        <end position="453"/>
    </location>
</feature>
<feature type="transmembrane region" description="Helical" evidence="13">
    <location>
        <begin position="234"/>
        <end position="252"/>
    </location>
</feature>
<dbReference type="FunFam" id="3.40.50.720:FF:000034">
    <property type="entry name" value="Potassium channel subfamily T member 1"/>
    <property type="match status" value="1"/>
</dbReference>
<feature type="compositionally biased region" description="Basic residues" evidence="12">
    <location>
        <begin position="1101"/>
        <end position="1114"/>
    </location>
</feature>
<sequence length="1179" mass="135679">MLKKMQLYKSITSLTRTFTPLSDDDEERERMEQFSLDFLLPPPVPQVPCFSSIQARMQYGVETSFKSRLQQYFIENHTSSLRIRIFNFFIKVLSCVLYAVRVIEDDYQLPDSARIPFWVPRESRALCRYIFWVDISYTLWLIQTVVAVLSIVETILIFYISYKGNVWRLLLNRHFLLEMVTSFPLVITIFVPEYRIMFVPAFLNCWLAKSELQAMLHDLNRVSIVNQSALSRQMVILFSTLICLLFTGACGFQHLQRCGERQSDLIRSFYFTMVTFSTVGYGDIYPDTWLSQLLVIGLIILMLLMLPQQLEKLTQTWLEKERSGGDLATGWGNQETHVVVTVTHLEVEFIKDFLTEFYAHPENQTVLVILLSPCELDNTMRMLLKIPLWAQRVKYVRGSALRDEDLERARVVKAKACFVLSARHVQKKITTDEHTILRSWAIKDFAPHVPQYVQIFRPETKMHLNHAEVCICEDELKYSLLANNCICPGISTFLTLLMHTSRGEEGQKSTEPWHKVYGFHSGNEIYDICVENSKFFGDFVGKSFTYASFHAHRAYGIGLIGVKTSDEGAKMRLNPGLTHIIQPSDTVYYMGLTNEESLYDFRKDLKNQRMRATLANTIANVGTVAMDVPHLEGGNHYVKKEKKKRLGILKRAKHNDEMRLIEVPNEDHTRRPSVGIVADENESSSSSNDEDENRCERCLSAGRLRCIQTETEKSFPKRKTYIGASPTICHVLKKKRELCCLQVDKPCPHFPYSGAHKYKWQNSAIILAADKVSSGMYNLIIPLRAYYRPVHDLRPIVVLIEAEYGEVPDPAFLDVISYFPDIYWTTGRLSSLDTLLQAGVCQSENVVVVRETAVVGEEHLADSNTIITVQKIHSWFPALRIVTELTHTSNMRFMMFNPHDPYSLQQSKFEKKERRRGSNMPYMFRLPFAQGGVFSANMLDRLLYQSIIKPYLVSLTRLFLGIDQNPGSGYLASFVITADDLWIKTYGRLYQKLCSSVADIPIGIFRTKKMDATTVSIDIEERCRSLDIPNTHRFMRNEVQDMVKNRMKYLDMSVDNTALERYEDKETMISYVLINPSQDLVLEAGDIVYVIRSPISENARNKKVNPRRGLRRSRQVTEASEPPPGYGSNQQMPRIVELSDFDLTESGMSSINNLWSVRPFDTHLTKRERIRMAGRGLSV</sequence>
<dbReference type="PANTHER" id="PTHR10027">
    <property type="entry name" value="CALCIUM-ACTIVATED POTASSIUM CHANNEL ALPHA CHAIN"/>
    <property type="match status" value="1"/>
</dbReference>
<evidence type="ECO:0000313" key="17">
    <source>
        <dbReference type="EMBL" id="CAJ0584659.1"/>
    </source>
</evidence>
<dbReference type="InterPro" id="IPR003148">
    <property type="entry name" value="RCK_N"/>
</dbReference>
<comment type="catalytic activity">
    <reaction evidence="11">
        <text>K(+)(in) = K(+)(out)</text>
        <dbReference type="Rhea" id="RHEA:29463"/>
        <dbReference type="ChEBI" id="CHEBI:29103"/>
    </reaction>
</comment>
<keyword evidence="8" id="KW-0406">Ion transport</keyword>
<evidence type="ECO:0000256" key="2">
    <source>
        <dbReference type="ARBA" id="ARBA00022448"/>
    </source>
</evidence>
<dbReference type="InterPro" id="IPR003929">
    <property type="entry name" value="K_chnl_BK_asu"/>
</dbReference>
<feature type="transmembrane region" description="Helical" evidence="13">
    <location>
        <begin position="174"/>
        <end position="191"/>
    </location>
</feature>
<feature type="region of interest" description="Disordered" evidence="12">
    <location>
        <begin position="1100"/>
        <end position="1132"/>
    </location>
</feature>
<keyword evidence="3" id="KW-0633">Potassium transport</keyword>
<keyword evidence="18" id="KW-1185">Reference proteome</keyword>
<evidence type="ECO:0000256" key="13">
    <source>
        <dbReference type="SAM" id="Phobius"/>
    </source>
</evidence>
<feature type="domain" description="Calcium-activated potassium channel BK alpha subunit" evidence="14">
    <location>
        <begin position="470"/>
        <end position="562"/>
    </location>
</feature>
<keyword evidence="6" id="KW-0630">Potassium</keyword>
<dbReference type="SUPFAM" id="SSF81324">
    <property type="entry name" value="Voltage-gated potassium channels"/>
    <property type="match status" value="1"/>
</dbReference>
<dbReference type="PANTHER" id="PTHR10027:SF10">
    <property type="entry name" value="SLOWPOKE 2, ISOFORM D"/>
    <property type="match status" value="1"/>
</dbReference>